<evidence type="ECO:0000256" key="1">
    <source>
        <dbReference type="SAM" id="MobiDB-lite"/>
    </source>
</evidence>
<proteinExistence type="predicted"/>
<organism evidence="2 3">
    <name type="scientific">Ktedonospora formicarum</name>
    <dbReference type="NCBI Taxonomy" id="2778364"/>
    <lineage>
        <taxon>Bacteria</taxon>
        <taxon>Bacillati</taxon>
        <taxon>Chloroflexota</taxon>
        <taxon>Ktedonobacteria</taxon>
        <taxon>Ktedonobacterales</taxon>
        <taxon>Ktedonobacteraceae</taxon>
        <taxon>Ktedonospora</taxon>
    </lineage>
</organism>
<dbReference type="AlphaFoldDB" id="A0A8J3IAN8"/>
<evidence type="ECO:0000313" key="3">
    <source>
        <dbReference type="Proteomes" id="UP000612362"/>
    </source>
</evidence>
<evidence type="ECO:0000313" key="2">
    <source>
        <dbReference type="EMBL" id="GHO50506.1"/>
    </source>
</evidence>
<feature type="compositionally biased region" description="Basic and acidic residues" evidence="1">
    <location>
        <begin position="60"/>
        <end position="73"/>
    </location>
</feature>
<dbReference type="EMBL" id="BNJF01000008">
    <property type="protein sequence ID" value="GHO50506.1"/>
    <property type="molecule type" value="Genomic_DNA"/>
</dbReference>
<name>A0A8J3IAN8_9CHLR</name>
<feature type="region of interest" description="Disordered" evidence="1">
    <location>
        <begin position="1"/>
        <end position="20"/>
    </location>
</feature>
<comment type="caution">
    <text evidence="2">The sequence shown here is derived from an EMBL/GenBank/DDBJ whole genome shotgun (WGS) entry which is preliminary data.</text>
</comment>
<dbReference type="Proteomes" id="UP000612362">
    <property type="component" value="Unassembled WGS sequence"/>
</dbReference>
<keyword evidence="3" id="KW-1185">Reference proteome</keyword>
<sequence length="73" mass="7679">MPIRSWVRDLGGGSPGLGRETKRREMVIGVIANPVAFGVGALGESSAVTEPVTDDEEGREDAVSAESRKHESA</sequence>
<reference evidence="2" key="1">
    <citation type="submission" date="2020-10" db="EMBL/GenBank/DDBJ databases">
        <title>Taxonomic study of unclassified bacteria belonging to the class Ktedonobacteria.</title>
        <authorList>
            <person name="Yabe S."/>
            <person name="Wang C.M."/>
            <person name="Zheng Y."/>
            <person name="Sakai Y."/>
            <person name="Cavaletti L."/>
            <person name="Monciardini P."/>
            <person name="Donadio S."/>
        </authorList>
    </citation>
    <scope>NUCLEOTIDE SEQUENCE</scope>
    <source>
        <strain evidence="2">SOSP1-1</strain>
    </source>
</reference>
<accession>A0A8J3IAN8</accession>
<gene>
    <name evidence="2" type="ORF">KSX_86690</name>
</gene>
<feature type="region of interest" description="Disordered" evidence="1">
    <location>
        <begin position="42"/>
        <end position="73"/>
    </location>
</feature>
<protein>
    <submittedName>
        <fullName evidence="2">Uncharacterized protein</fullName>
    </submittedName>
</protein>